<sequence length="129" mass="14876">MQNILNFFNPKHYGSLSSDRISEKVKEYLFFPFRVFKITLIISTIFFILNFVLFFYCEPESLIVILMVEAVLLLVLSAFHVLLGITFIIFAIADRDHAPLIAKKISVVLLNIPIGILYIYILKSVFLQS</sequence>
<evidence type="ECO:0000256" key="1">
    <source>
        <dbReference type="SAM" id="Phobius"/>
    </source>
</evidence>
<keyword evidence="1" id="KW-0812">Transmembrane</keyword>
<feature type="transmembrane region" description="Helical" evidence="1">
    <location>
        <begin position="105"/>
        <end position="122"/>
    </location>
</feature>
<evidence type="ECO:0000313" key="3">
    <source>
        <dbReference type="Proteomes" id="UP000030152"/>
    </source>
</evidence>
<name>A0A0A2MK71_9FLAO</name>
<dbReference type="Proteomes" id="UP000030152">
    <property type="component" value="Unassembled WGS sequence"/>
</dbReference>
<feature type="transmembrane region" description="Helical" evidence="1">
    <location>
        <begin position="62"/>
        <end position="93"/>
    </location>
</feature>
<keyword evidence="3" id="KW-1185">Reference proteome</keyword>
<dbReference type="EMBL" id="JRLX01000001">
    <property type="protein sequence ID" value="KGO88690.1"/>
    <property type="molecule type" value="Genomic_DNA"/>
</dbReference>
<dbReference type="STRING" id="1121895.GCA_000378485_00600"/>
<evidence type="ECO:0000313" key="2">
    <source>
        <dbReference type="EMBL" id="KGO88690.1"/>
    </source>
</evidence>
<dbReference type="AlphaFoldDB" id="A0A0A2MK71"/>
<gene>
    <name evidence="2" type="ORF">Q765_01980</name>
</gene>
<organism evidence="2 3">
    <name type="scientific">Flavobacterium rivuli WB 3.3-2 = DSM 21788</name>
    <dbReference type="NCBI Taxonomy" id="1121895"/>
    <lineage>
        <taxon>Bacteria</taxon>
        <taxon>Pseudomonadati</taxon>
        <taxon>Bacteroidota</taxon>
        <taxon>Flavobacteriia</taxon>
        <taxon>Flavobacteriales</taxon>
        <taxon>Flavobacteriaceae</taxon>
        <taxon>Flavobacterium</taxon>
    </lineage>
</organism>
<comment type="caution">
    <text evidence="2">The sequence shown here is derived from an EMBL/GenBank/DDBJ whole genome shotgun (WGS) entry which is preliminary data.</text>
</comment>
<protein>
    <submittedName>
        <fullName evidence="2">Uncharacterized protein</fullName>
    </submittedName>
</protein>
<feature type="transmembrane region" description="Helical" evidence="1">
    <location>
        <begin position="35"/>
        <end position="56"/>
    </location>
</feature>
<accession>A0A0A2MK71</accession>
<keyword evidence="1" id="KW-1133">Transmembrane helix</keyword>
<reference evidence="2 3" key="1">
    <citation type="submission" date="2013-09" db="EMBL/GenBank/DDBJ databases">
        <authorList>
            <person name="Zeng Z."/>
            <person name="Chen C."/>
        </authorList>
    </citation>
    <scope>NUCLEOTIDE SEQUENCE [LARGE SCALE GENOMIC DNA]</scope>
    <source>
        <strain evidence="2 3">WB 3.3-2</strain>
    </source>
</reference>
<keyword evidence="1" id="KW-0472">Membrane</keyword>
<proteinExistence type="predicted"/>